<dbReference type="PANTHER" id="PTHR43133:SF63">
    <property type="entry name" value="RNA POLYMERASE SIGMA FACTOR FECI-RELATED"/>
    <property type="match status" value="1"/>
</dbReference>
<evidence type="ECO:0000256" key="3">
    <source>
        <dbReference type="ARBA" id="ARBA00023082"/>
    </source>
</evidence>
<organism evidence="7 8">
    <name type="scientific">Rhodoblastus sphagnicola</name>
    <dbReference type="NCBI Taxonomy" id="333368"/>
    <lineage>
        <taxon>Bacteria</taxon>
        <taxon>Pseudomonadati</taxon>
        <taxon>Pseudomonadota</taxon>
        <taxon>Alphaproteobacteria</taxon>
        <taxon>Hyphomicrobiales</taxon>
        <taxon>Rhodoblastaceae</taxon>
        <taxon>Rhodoblastus</taxon>
    </lineage>
</organism>
<dbReference type="Gene3D" id="1.10.1740.10">
    <property type="match status" value="1"/>
</dbReference>
<reference evidence="7 8" key="1">
    <citation type="journal article" date="2018" name="Arch. Microbiol.">
        <title>New insights into the metabolic potential of the phototrophic purple bacterium Rhodopila globiformis DSM 161(T) from its draft genome sequence and evidence for a vanadium-dependent nitrogenase.</title>
        <authorList>
            <person name="Imhoff J.F."/>
            <person name="Rahn T."/>
            <person name="Kunzel S."/>
            <person name="Neulinger S.C."/>
        </authorList>
    </citation>
    <scope>NUCLEOTIDE SEQUENCE [LARGE SCALE GENOMIC DNA]</scope>
    <source>
        <strain evidence="7 8">DSM 16996</strain>
    </source>
</reference>
<dbReference type="GO" id="GO:0003677">
    <property type="term" value="F:DNA binding"/>
    <property type="evidence" value="ECO:0007669"/>
    <property type="project" value="InterPro"/>
</dbReference>
<dbReference type="Pfam" id="PF04542">
    <property type="entry name" value="Sigma70_r2"/>
    <property type="match status" value="1"/>
</dbReference>
<dbReference type="GO" id="GO:0006352">
    <property type="term" value="P:DNA-templated transcription initiation"/>
    <property type="evidence" value="ECO:0007669"/>
    <property type="project" value="InterPro"/>
</dbReference>
<dbReference type="InterPro" id="IPR007627">
    <property type="entry name" value="RNA_pol_sigma70_r2"/>
</dbReference>
<dbReference type="AlphaFoldDB" id="A0A2S6N3S8"/>
<keyword evidence="8" id="KW-1185">Reference proteome</keyword>
<evidence type="ECO:0000259" key="6">
    <source>
        <dbReference type="Pfam" id="PF08281"/>
    </source>
</evidence>
<gene>
    <name evidence="7" type="ORF">CCR94_15865</name>
</gene>
<proteinExistence type="inferred from homology"/>
<dbReference type="InterPro" id="IPR014284">
    <property type="entry name" value="RNA_pol_sigma-70_dom"/>
</dbReference>
<dbReference type="SUPFAM" id="SSF88946">
    <property type="entry name" value="Sigma2 domain of RNA polymerase sigma factors"/>
    <property type="match status" value="1"/>
</dbReference>
<dbReference type="InterPro" id="IPR013249">
    <property type="entry name" value="RNA_pol_sigma70_r4_t2"/>
</dbReference>
<dbReference type="InterPro" id="IPR013325">
    <property type="entry name" value="RNA_pol_sigma_r2"/>
</dbReference>
<dbReference type="SUPFAM" id="SSF88659">
    <property type="entry name" value="Sigma3 and sigma4 domains of RNA polymerase sigma factors"/>
    <property type="match status" value="1"/>
</dbReference>
<dbReference type="Gene3D" id="1.10.10.10">
    <property type="entry name" value="Winged helix-like DNA-binding domain superfamily/Winged helix DNA-binding domain"/>
    <property type="match status" value="1"/>
</dbReference>
<sequence>MTDHGLSNLRRLFLERYDDLKARLTQRLGSADLAGDAMQDTWLRLARTESIGVVQSPRSYLFRIALNVAGDQRRMEQRRPISAVDTESLLEVADDMPTPEQTILARSDLEAFKAIVDELPPRRRMIFLAARFGNASRQEIADRMGVSLRLVAKELQLALEHCVARYKELED</sequence>
<keyword evidence="2" id="KW-0805">Transcription regulation</keyword>
<dbReference type="EMBL" id="NHSJ01000096">
    <property type="protein sequence ID" value="PPQ29281.1"/>
    <property type="molecule type" value="Genomic_DNA"/>
</dbReference>
<keyword evidence="4" id="KW-0804">Transcription</keyword>
<evidence type="ECO:0000259" key="5">
    <source>
        <dbReference type="Pfam" id="PF04542"/>
    </source>
</evidence>
<dbReference type="RefSeq" id="WP_104508828.1">
    <property type="nucleotide sequence ID" value="NZ_JACIGC010000010.1"/>
</dbReference>
<protein>
    <submittedName>
        <fullName evidence="7">RNA polymerase subunit sigma-70</fullName>
    </submittedName>
</protein>
<dbReference type="NCBIfam" id="TIGR02937">
    <property type="entry name" value="sigma70-ECF"/>
    <property type="match status" value="1"/>
</dbReference>
<comment type="caution">
    <text evidence="7">The sequence shown here is derived from an EMBL/GenBank/DDBJ whole genome shotgun (WGS) entry which is preliminary data.</text>
</comment>
<comment type="similarity">
    <text evidence="1">Belongs to the sigma-70 factor family. ECF subfamily.</text>
</comment>
<feature type="domain" description="RNA polymerase sigma factor 70 region 4 type 2" evidence="6">
    <location>
        <begin position="110"/>
        <end position="162"/>
    </location>
</feature>
<evidence type="ECO:0000313" key="7">
    <source>
        <dbReference type="EMBL" id="PPQ29281.1"/>
    </source>
</evidence>
<dbReference type="InterPro" id="IPR036388">
    <property type="entry name" value="WH-like_DNA-bd_sf"/>
</dbReference>
<accession>A0A2S6N3S8</accession>
<evidence type="ECO:0000256" key="2">
    <source>
        <dbReference type="ARBA" id="ARBA00023015"/>
    </source>
</evidence>
<feature type="domain" description="RNA polymerase sigma-70 region 2" evidence="5">
    <location>
        <begin position="15"/>
        <end position="79"/>
    </location>
</feature>
<evidence type="ECO:0000256" key="4">
    <source>
        <dbReference type="ARBA" id="ARBA00023163"/>
    </source>
</evidence>
<name>A0A2S6N3S8_9HYPH</name>
<dbReference type="PANTHER" id="PTHR43133">
    <property type="entry name" value="RNA POLYMERASE ECF-TYPE SIGMA FACTO"/>
    <property type="match status" value="1"/>
</dbReference>
<evidence type="ECO:0000256" key="1">
    <source>
        <dbReference type="ARBA" id="ARBA00010641"/>
    </source>
</evidence>
<dbReference type="Pfam" id="PF08281">
    <property type="entry name" value="Sigma70_r4_2"/>
    <property type="match status" value="1"/>
</dbReference>
<dbReference type="Proteomes" id="UP000239089">
    <property type="component" value="Unassembled WGS sequence"/>
</dbReference>
<dbReference type="OrthoDB" id="9794372at2"/>
<evidence type="ECO:0000313" key="8">
    <source>
        <dbReference type="Proteomes" id="UP000239089"/>
    </source>
</evidence>
<dbReference type="InterPro" id="IPR039425">
    <property type="entry name" value="RNA_pol_sigma-70-like"/>
</dbReference>
<dbReference type="GO" id="GO:0016987">
    <property type="term" value="F:sigma factor activity"/>
    <property type="evidence" value="ECO:0007669"/>
    <property type="project" value="UniProtKB-KW"/>
</dbReference>
<keyword evidence="3" id="KW-0731">Sigma factor</keyword>
<dbReference type="InterPro" id="IPR013324">
    <property type="entry name" value="RNA_pol_sigma_r3/r4-like"/>
</dbReference>